<dbReference type="InterPro" id="IPR036250">
    <property type="entry name" value="AcylCo_DH-like_C"/>
</dbReference>
<feature type="domain" description="Acyl-CoA dehydrogenase/oxidase N-terminal" evidence="7">
    <location>
        <begin position="8"/>
        <end position="98"/>
    </location>
</feature>
<evidence type="ECO:0000313" key="8">
    <source>
        <dbReference type="EMBL" id="MCD2166578.1"/>
    </source>
</evidence>
<dbReference type="SUPFAM" id="SSF47203">
    <property type="entry name" value="Acyl-CoA dehydrogenase C-terminal domain-like"/>
    <property type="match status" value="1"/>
</dbReference>
<dbReference type="GO" id="GO:0050660">
    <property type="term" value="F:flavin adenine dinucleotide binding"/>
    <property type="evidence" value="ECO:0007669"/>
    <property type="project" value="InterPro"/>
</dbReference>
<protein>
    <submittedName>
        <fullName evidence="8">Acyl-CoA/acyl-ACP dehydrogenase</fullName>
    </submittedName>
</protein>
<name>A0AAW4Y009_9BURK</name>
<dbReference type="PANTHER" id="PTHR43831:SF1">
    <property type="entry name" value="ISOBUTYRYL-COA DEHYDROGENASE, MITOCHONDRIAL"/>
    <property type="match status" value="1"/>
</dbReference>
<dbReference type="SUPFAM" id="SSF56645">
    <property type="entry name" value="Acyl-CoA dehydrogenase NM domain-like"/>
    <property type="match status" value="1"/>
</dbReference>
<dbReference type="InterPro" id="IPR009100">
    <property type="entry name" value="AcylCoA_DH/oxidase_NM_dom_sf"/>
</dbReference>
<dbReference type="InterPro" id="IPR006091">
    <property type="entry name" value="Acyl-CoA_Oxase/DH_mid-dom"/>
</dbReference>
<feature type="domain" description="Acyl-CoA dehydrogenase/oxidase C-terminal" evidence="5">
    <location>
        <begin position="230"/>
        <end position="365"/>
    </location>
</feature>
<dbReference type="Gene3D" id="1.20.140.10">
    <property type="entry name" value="Butyryl-CoA Dehydrogenase, subunit A, domain 3"/>
    <property type="match status" value="1"/>
</dbReference>
<dbReference type="InterPro" id="IPR009075">
    <property type="entry name" value="AcylCo_DH/oxidase_C"/>
</dbReference>
<keyword evidence="4" id="KW-0274">FAD</keyword>
<reference evidence="8 9" key="1">
    <citation type="submission" date="2021-11" db="EMBL/GenBank/DDBJ databases">
        <title>Genome sequence.</title>
        <authorList>
            <person name="Sun Q."/>
        </authorList>
    </citation>
    <scope>NUCLEOTIDE SEQUENCE [LARGE SCALE GENOMIC DNA]</scope>
    <source>
        <strain evidence="8 9">KCTC 12005</strain>
    </source>
</reference>
<dbReference type="PANTHER" id="PTHR43831">
    <property type="entry name" value="ISOBUTYRYL-COA DEHYDROGENASE"/>
    <property type="match status" value="1"/>
</dbReference>
<keyword evidence="3" id="KW-0285">Flavoprotein</keyword>
<evidence type="ECO:0000256" key="4">
    <source>
        <dbReference type="ARBA" id="ARBA00022827"/>
    </source>
</evidence>
<evidence type="ECO:0000259" key="6">
    <source>
        <dbReference type="Pfam" id="PF02770"/>
    </source>
</evidence>
<sequence>MDILSSLEPIVRDLIAPAAAHTDSQAVYPRQALQALGSQGLLGLISAADVGGMGAGLPEAVQVVERIAQDCPCTAMVLTMHYCGVALIEPFAAEDTRRAIAQGRHITTLAVSETGSRSHIWAPTGTAAAQGPSAVLLNAHKSMITSAGEADSYVWISRASTGEGNTLWLVDSCLPGLQIPARFDGMGLRGNASSPIIAQDVAVPLSCRLGEDGQGEDVKARYLMPYFPTLIATTSVGLMQGVLRRALQHVAHTRFAENGSGLADLPTIRAYLAKAQLKADQARLLRDDAVQAVLAGRPDAKTRLLQCKAAAAEAALEVSDTAMRVCGGAAFRKDLGIERLFRDARAASVMAPTTDVIYDLLGKALCDAAA</sequence>
<comment type="caution">
    <text evidence="8">The sequence shown here is derived from an EMBL/GenBank/DDBJ whole genome shotgun (WGS) entry which is preliminary data.</text>
</comment>
<dbReference type="InterPro" id="IPR037069">
    <property type="entry name" value="AcylCoA_DH/ox_N_sf"/>
</dbReference>
<dbReference type="Pfam" id="PF00441">
    <property type="entry name" value="Acyl-CoA_dh_1"/>
    <property type="match status" value="1"/>
</dbReference>
<evidence type="ECO:0000256" key="1">
    <source>
        <dbReference type="ARBA" id="ARBA00001974"/>
    </source>
</evidence>
<dbReference type="InterPro" id="IPR013786">
    <property type="entry name" value="AcylCoA_DH/ox_N"/>
</dbReference>
<dbReference type="Pfam" id="PF02771">
    <property type="entry name" value="Acyl-CoA_dh_N"/>
    <property type="match status" value="1"/>
</dbReference>
<feature type="domain" description="Acyl-CoA oxidase/dehydrogenase middle" evidence="6">
    <location>
        <begin position="109"/>
        <end position="201"/>
    </location>
</feature>
<comment type="similarity">
    <text evidence="2">Belongs to the acyl-CoA dehydrogenase family.</text>
</comment>
<dbReference type="Gene3D" id="2.40.110.10">
    <property type="entry name" value="Butyryl-CoA Dehydrogenase, subunit A, domain 2"/>
    <property type="match status" value="1"/>
</dbReference>
<evidence type="ECO:0000259" key="5">
    <source>
        <dbReference type="Pfam" id="PF00441"/>
    </source>
</evidence>
<evidence type="ECO:0000259" key="7">
    <source>
        <dbReference type="Pfam" id="PF02771"/>
    </source>
</evidence>
<dbReference type="AlphaFoldDB" id="A0AAW4Y009"/>
<gene>
    <name evidence="8" type="ORF">LPW39_15755</name>
</gene>
<dbReference type="Proteomes" id="UP001199260">
    <property type="component" value="Unassembled WGS sequence"/>
</dbReference>
<dbReference type="EMBL" id="JAJNCT010000020">
    <property type="protein sequence ID" value="MCD2166578.1"/>
    <property type="molecule type" value="Genomic_DNA"/>
</dbReference>
<comment type="cofactor">
    <cofactor evidence="1">
        <name>FAD</name>
        <dbReference type="ChEBI" id="CHEBI:57692"/>
    </cofactor>
</comment>
<dbReference type="Gene3D" id="1.10.540.10">
    <property type="entry name" value="Acyl-CoA dehydrogenase/oxidase, N-terminal domain"/>
    <property type="match status" value="1"/>
</dbReference>
<evidence type="ECO:0000313" key="9">
    <source>
        <dbReference type="Proteomes" id="UP001199260"/>
    </source>
</evidence>
<dbReference type="PIRSF" id="PIRSF016578">
    <property type="entry name" value="HsaA"/>
    <property type="match status" value="1"/>
</dbReference>
<proteinExistence type="inferred from homology"/>
<dbReference type="RefSeq" id="WP_230777115.1">
    <property type="nucleotide sequence ID" value="NZ_JAJNCT010000020.1"/>
</dbReference>
<accession>A0AAW4Y009</accession>
<keyword evidence="9" id="KW-1185">Reference proteome</keyword>
<organism evidence="8 9">
    <name type="scientific">Comamonas koreensis</name>
    <dbReference type="NCBI Taxonomy" id="160825"/>
    <lineage>
        <taxon>Bacteria</taxon>
        <taxon>Pseudomonadati</taxon>
        <taxon>Pseudomonadota</taxon>
        <taxon>Betaproteobacteria</taxon>
        <taxon>Burkholderiales</taxon>
        <taxon>Comamonadaceae</taxon>
        <taxon>Comamonas</taxon>
    </lineage>
</organism>
<evidence type="ECO:0000256" key="2">
    <source>
        <dbReference type="ARBA" id="ARBA00009347"/>
    </source>
</evidence>
<dbReference type="GO" id="GO:0016627">
    <property type="term" value="F:oxidoreductase activity, acting on the CH-CH group of donors"/>
    <property type="evidence" value="ECO:0007669"/>
    <property type="project" value="InterPro"/>
</dbReference>
<evidence type="ECO:0000256" key="3">
    <source>
        <dbReference type="ARBA" id="ARBA00022630"/>
    </source>
</evidence>
<dbReference type="Pfam" id="PF02770">
    <property type="entry name" value="Acyl-CoA_dh_M"/>
    <property type="match status" value="1"/>
</dbReference>
<dbReference type="InterPro" id="IPR046373">
    <property type="entry name" value="Acyl-CoA_Oxase/DH_mid-dom_sf"/>
</dbReference>
<dbReference type="InterPro" id="IPR052547">
    <property type="entry name" value="Mito_Isobutyryl-CoADH"/>
</dbReference>